<dbReference type="GO" id="GO:0003984">
    <property type="term" value="F:acetolactate synthase activity"/>
    <property type="evidence" value="ECO:0007669"/>
    <property type="project" value="TreeGrafter"/>
</dbReference>
<dbReference type="InterPro" id="IPR011766">
    <property type="entry name" value="TPP_enzyme_TPP-bd"/>
</dbReference>
<dbReference type="SUPFAM" id="SSF52518">
    <property type="entry name" value="Thiamin diphosphate-binding fold (THDP-binding)"/>
    <property type="match status" value="2"/>
</dbReference>
<dbReference type="NCBIfam" id="NF006052">
    <property type="entry name" value="PRK08199.1"/>
    <property type="match status" value="1"/>
</dbReference>
<dbReference type="GO" id="GO:0000287">
    <property type="term" value="F:magnesium ion binding"/>
    <property type="evidence" value="ECO:0007669"/>
    <property type="project" value="InterPro"/>
</dbReference>
<dbReference type="Pfam" id="PF02776">
    <property type="entry name" value="TPP_enzyme_N"/>
    <property type="match status" value="1"/>
</dbReference>
<sequence>MTGSPADIAAPGTVASVLVGALRAHGVSRVFCVAGESYLPVLDALYDAADVDVVTCRHEGSAGFAAVADAKLTGVPGVCLVNRGPGATNAAIAVHAALQDAVPLLLIVGQVESRELGREVFQEIDCVTTFATLAKEVVRLYDPANTAELIARALRTAVAGTPGPVVLEVPEDVFDAPAMPREAGPWPRHPVPPHADAMAEVSGMLAAARRPLLLAGGLLDTGRGRALLAETAAVHGLPVVCGNKRQDLYPNRDARYAGHVHNSTKGEQRAALESADLVLAVGSRLDDVTTLGHAFPTPAQNLVHVYPDPVRLGRVHRPAIGLACDPAEFLAALAQAPAAVPESRVAWVERLHGIEAAKAVWTPVTASDGVVFGGVVAALDRLTGGDVVVTVDSGAFTSWVYRYLRLAGAGRLLGISSSAMGFGVPSALAAALRLGRPAVAFVGDGGFVMNGGELATAVERHAPLVVVVADNGSYGTIRLHQENRFPGRTVATSLTNPDFARLAEAYGATGLSVDTDAGIAPALAKALEDGGPVVVHVRTSLRHISAHRVLPEATA</sequence>
<dbReference type="Gene3D" id="3.40.50.1220">
    <property type="entry name" value="TPP-binding domain"/>
    <property type="match status" value="1"/>
</dbReference>
<gene>
    <name evidence="7" type="primary">ilvG</name>
    <name evidence="7" type="ORF">Afil01_30730</name>
</gene>
<evidence type="ECO:0000259" key="5">
    <source>
        <dbReference type="Pfam" id="PF02775"/>
    </source>
</evidence>
<dbReference type="GO" id="GO:0030976">
    <property type="term" value="F:thiamine pyrophosphate binding"/>
    <property type="evidence" value="ECO:0007669"/>
    <property type="project" value="InterPro"/>
</dbReference>
<evidence type="ECO:0000313" key="7">
    <source>
        <dbReference type="EMBL" id="GLZ78266.1"/>
    </source>
</evidence>
<dbReference type="GO" id="GO:0009097">
    <property type="term" value="P:isoleucine biosynthetic process"/>
    <property type="evidence" value="ECO:0007669"/>
    <property type="project" value="TreeGrafter"/>
</dbReference>
<dbReference type="CDD" id="cd07035">
    <property type="entry name" value="TPP_PYR_POX_like"/>
    <property type="match status" value="1"/>
</dbReference>
<name>A0A9W6SPB4_9ACTN</name>
<dbReference type="PANTHER" id="PTHR18968">
    <property type="entry name" value="THIAMINE PYROPHOSPHATE ENZYMES"/>
    <property type="match status" value="1"/>
</dbReference>
<comment type="similarity">
    <text evidence="1 3">Belongs to the TPP enzyme family.</text>
</comment>
<dbReference type="AlphaFoldDB" id="A0A9W6SPB4"/>
<evidence type="ECO:0000313" key="8">
    <source>
        <dbReference type="Proteomes" id="UP001165079"/>
    </source>
</evidence>
<evidence type="ECO:0000259" key="4">
    <source>
        <dbReference type="Pfam" id="PF00205"/>
    </source>
</evidence>
<protein>
    <submittedName>
        <fullName evidence="7">Thiamine pyrophosphate protein</fullName>
    </submittedName>
</protein>
<comment type="caution">
    <text evidence="7">The sequence shown here is derived from an EMBL/GenBank/DDBJ whole genome shotgun (WGS) entry which is preliminary data.</text>
</comment>
<dbReference type="GO" id="GO:0005948">
    <property type="term" value="C:acetolactate synthase complex"/>
    <property type="evidence" value="ECO:0007669"/>
    <property type="project" value="TreeGrafter"/>
</dbReference>
<accession>A0A9W6SPB4</accession>
<keyword evidence="2 3" id="KW-0786">Thiamine pyrophosphate</keyword>
<dbReference type="GO" id="GO:0009099">
    <property type="term" value="P:L-valine biosynthetic process"/>
    <property type="evidence" value="ECO:0007669"/>
    <property type="project" value="TreeGrafter"/>
</dbReference>
<keyword evidence="8" id="KW-1185">Reference proteome</keyword>
<dbReference type="PANTHER" id="PTHR18968:SF120">
    <property type="entry name" value="ACETOLACTATE SYNTHASE LARGE SUBUNIT"/>
    <property type="match status" value="1"/>
</dbReference>
<dbReference type="RefSeq" id="WP_285663427.1">
    <property type="nucleotide sequence ID" value="NZ_BSTX01000002.1"/>
</dbReference>
<dbReference type="InterPro" id="IPR029061">
    <property type="entry name" value="THDP-binding"/>
</dbReference>
<dbReference type="FunFam" id="3.40.50.970:FF:000007">
    <property type="entry name" value="Acetolactate synthase"/>
    <property type="match status" value="1"/>
</dbReference>
<dbReference type="SUPFAM" id="SSF52467">
    <property type="entry name" value="DHS-like NAD/FAD-binding domain"/>
    <property type="match status" value="1"/>
</dbReference>
<dbReference type="InterPro" id="IPR029035">
    <property type="entry name" value="DHS-like_NAD/FAD-binding_dom"/>
</dbReference>
<evidence type="ECO:0000256" key="2">
    <source>
        <dbReference type="ARBA" id="ARBA00023052"/>
    </source>
</evidence>
<feature type="domain" description="Thiamine pyrophosphate enzyme central" evidence="4">
    <location>
        <begin position="200"/>
        <end position="333"/>
    </location>
</feature>
<dbReference type="EMBL" id="BSTX01000002">
    <property type="protein sequence ID" value="GLZ78266.1"/>
    <property type="molecule type" value="Genomic_DNA"/>
</dbReference>
<dbReference type="Proteomes" id="UP001165079">
    <property type="component" value="Unassembled WGS sequence"/>
</dbReference>
<organism evidence="7 8">
    <name type="scientific">Actinorhabdospora filicis</name>
    <dbReference type="NCBI Taxonomy" id="1785913"/>
    <lineage>
        <taxon>Bacteria</taxon>
        <taxon>Bacillati</taxon>
        <taxon>Actinomycetota</taxon>
        <taxon>Actinomycetes</taxon>
        <taxon>Micromonosporales</taxon>
        <taxon>Micromonosporaceae</taxon>
        <taxon>Actinorhabdospora</taxon>
    </lineage>
</organism>
<dbReference type="InterPro" id="IPR012000">
    <property type="entry name" value="Thiamin_PyroP_enz_cen_dom"/>
</dbReference>
<dbReference type="Pfam" id="PF00205">
    <property type="entry name" value="TPP_enzyme_M"/>
    <property type="match status" value="1"/>
</dbReference>
<dbReference type="Pfam" id="PF02775">
    <property type="entry name" value="TPP_enzyme_C"/>
    <property type="match status" value="1"/>
</dbReference>
<feature type="domain" description="Thiamine pyrophosphate enzyme TPP-binding" evidence="5">
    <location>
        <begin position="392"/>
        <end position="537"/>
    </location>
</feature>
<reference evidence="7" key="1">
    <citation type="submission" date="2023-03" db="EMBL/GenBank/DDBJ databases">
        <title>Actinorhabdospora filicis NBRC 111898.</title>
        <authorList>
            <person name="Ichikawa N."/>
            <person name="Sato H."/>
            <person name="Tonouchi N."/>
        </authorList>
    </citation>
    <scope>NUCLEOTIDE SEQUENCE</scope>
    <source>
        <strain evidence="7">NBRC 111898</strain>
    </source>
</reference>
<dbReference type="GO" id="GO:0050660">
    <property type="term" value="F:flavin adenine dinucleotide binding"/>
    <property type="evidence" value="ECO:0007669"/>
    <property type="project" value="TreeGrafter"/>
</dbReference>
<dbReference type="InterPro" id="IPR045229">
    <property type="entry name" value="TPP_enz"/>
</dbReference>
<dbReference type="Gene3D" id="3.40.50.970">
    <property type="match status" value="2"/>
</dbReference>
<evidence type="ECO:0000259" key="6">
    <source>
        <dbReference type="Pfam" id="PF02776"/>
    </source>
</evidence>
<dbReference type="CDD" id="cd00568">
    <property type="entry name" value="TPP_enzymes"/>
    <property type="match status" value="1"/>
</dbReference>
<evidence type="ECO:0000256" key="3">
    <source>
        <dbReference type="RuleBase" id="RU362132"/>
    </source>
</evidence>
<feature type="domain" description="Thiamine pyrophosphate enzyme N-terminal TPP-binding" evidence="6">
    <location>
        <begin position="13"/>
        <end position="125"/>
    </location>
</feature>
<evidence type="ECO:0000256" key="1">
    <source>
        <dbReference type="ARBA" id="ARBA00007812"/>
    </source>
</evidence>
<dbReference type="InterPro" id="IPR012001">
    <property type="entry name" value="Thiamin_PyroP_enz_TPP-bd_dom"/>
</dbReference>
<proteinExistence type="inferred from homology"/>